<sequence>MSSTIPEDLVDFVTIGQVVVLPITTLSVAYFVYGFYALLFGTCIYMMRRRQATERDGEELNHRFYLLLTVILFTLSTMWIGIYTAAMVLDSVSIFTGVITGDYESLDNYLTGNTGKTILVAGQHLILVLLSTTADYMLVHRCYVIWGFRKRIGVPLIVASVLINTLGLIAVIILTIGVTKTSDDSNWALFGVGGILIIAYIIGSTIFNSVLTLLTAGRIWWIHRQVEAHAVHCSGFAIRTISRIILESGIIYPAVQVASLVLVNVSPKTPYDFSAVSVMAAGIAPTLIIVRAKLGQSVESLQEQASEIQFASRPARPGKDFHHTNRDSLDWESEVAASGKWQ</sequence>
<reference evidence="3 4" key="1">
    <citation type="journal article" date="2014" name="BMC Genomics">
        <title>Genome and secretome analysis of the hemibiotrophic fungal pathogen, Moniliophthora roreri, which causes frosty pod rot disease of cacao: mechanisms of the biotrophic and necrotrophic phases.</title>
        <authorList>
            <person name="Meinhardt L.W."/>
            <person name="Costa G.G.L."/>
            <person name="Thomazella D.P.T."/>
            <person name="Teixeira P.J.P.L."/>
            <person name="Carazzolle M.F."/>
            <person name="Schuster S.C."/>
            <person name="Carlson J.E."/>
            <person name="Guiltinan M.J."/>
            <person name="Mieczkowski P."/>
            <person name="Farmer A."/>
            <person name="Ramaraj T."/>
            <person name="Crozier J."/>
            <person name="Davis R.E."/>
            <person name="Shao J."/>
            <person name="Melnick R.L."/>
            <person name="Pereira G.A.G."/>
            <person name="Bailey B.A."/>
        </authorList>
    </citation>
    <scope>NUCLEOTIDE SEQUENCE [LARGE SCALE GENOMIC DNA]</scope>
    <source>
        <strain evidence="3 4">MCA 2997</strain>
    </source>
</reference>
<dbReference type="Proteomes" id="UP000017559">
    <property type="component" value="Unassembled WGS sequence"/>
</dbReference>
<feature type="transmembrane region" description="Helical" evidence="2">
    <location>
        <begin position="188"/>
        <end position="214"/>
    </location>
</feature>
<comment type="caution">
    <text evidence="3">The sequence shown here is derived from an EMBL/GenBank/DDBJ whole genome shotgun (WGS) entry which is preliminary data.</text>
</comment>
<evidence type="ECO:0000256" key="1">
    <source>
        <dbReference type="SAM" id="MobiDB-lite"/>
    </source>
</evidence>
<keyword evidence="2" id="KW-0472">Membrane</keyword>
<evidence type="ECO:0000313" key="4">
    <source>
        <dbReference type="Proteomes" id="UP000017559"/>
    </source>
</evidence>
<proteinExistence type="predicted"/>
<name>V2WWZ1_MONRO</name>
<feature type="transmembrane region" description="Helical" evidence="2">
    <location>
        <begin position="271"/>
        <end position="290"/>
    </location>
</feature>
<feature type="transmembrane region" description="Helical" evidence="2">
    <location>
        <begin position="20"/>
        <end position="44"/>
    </location>
</feature>
<dbReference type="EMBL" id="AWSO01001243">
    <property type="protein sequence ID" value="ESK84700.1"/>
    <property type="molecule type" value="Genomic_DNA"/>
</dbReference>
<feature type="transmembrane region" description="Helical" evidence="2">
    <location>
        <begin position="152"/>
        <end position="176"/>
    </location>
</feature>
<keyword evidence="2" id="KW-0812">Transmembrane</keyword>
<feature type="compositionally biased region" description="Basic and acidic residues" evidence="1">
    <location>
        <begin position="317"/>
        <end position="329"/>
    </location>
</feature>
<keyword evidence="2" id="KW-1133">Transmembrane helix</keyword>
<dbReference type="OrthoDB" id="10472161at2759"/>
<feature type="region of interest" description="Disordered" evidence="1">
    <location>
        <begin position="312"/>
        <end position="342"/>
    </location>
</feature>
<dbReference type="KEGG" id="mrr:Moror_633"/>
<feature type="transmembrane region" description="Helical" evidence="2">
    <location>
        <begin position="244"/>
        <end position="265"/>
    </location>
</feature>
<protein>
    <submittedName>
        <fullName evidence="3">Uncharacterized protein</fullName>
    </submittedName>
</protein>
<dbReference type="HOGENOM" id="CLU_044614_2_0_1"/>
<dbReference type="AlphaFoldDB" id="V2WWZ1"/>
<organism evidence="3 4">
    <name type="scientific">Moniliophthora roreri (strain MCA 2997)</name>
    <name type="common">Cocoa frosty pod rot fungus</name>
    <name type="synonym">Crinipellis roreri</name>
    <dbReference type="NCBI Taxonomy" id="1381753"/>
    <lineage>
        <taxon>Eukaryota</taxon>
        <taxon>Fungi</taxon>
        <taxon>Dikarya</taxon>
        <taxon>Basidiomycota</taxon>
        <taxon>Agaricomycotina</taxon>
        <taxon>Agaricomycetes</taxon>
        <taxon>Agaricomycetidae</taxon>
        <taxon>Agaricales</taxon>
        <taxon>Marasmiineae</taxon>
        <taxon>Marasmiaceae</taxon>
        <taxon>Moniliophthora</taxon>
    </lineage>
</organism>
<keyword evidence="4" id="KW-1185">Reference proteome</keyword>
<evidence type="ECO:0000313" key="3">
    <source>
        <dbReference type="EMBL" id="ESK84700.1"/>
    </source>
</evidence>
<feature type="transmembrane region" description="Helical" evidence="2">
    <location>
        <begin position="64"/>
        <end position="86"/>
    </location>
</feature>
<gene>
    <name evidence="3" type="ORF">Moror_633</name>
</gene>
<feature type="transmembrane region" description="Helical" evidence="2">
    <location>
        <begin position="118"/>
        <end position="140"/>
    </location>
</feature>
<accession>V2WWZ1</accession>
<evidence type="ECO:0000256" key="2">
    <source>
        <dbReference type="SAM" id="Phobius"/>
    </source>
</evidence>
<dbReference type="STRING" id="1381753.V2WWZ1"/>